<comment type="caution">
    <text evidence="2">The sequence shown here is derived from an EMBL/GenBank/DDBJ whole genome shotgun (WGS) entry which is preliminary data.</text>
</comment>
<reference evidence="2" key="1">
    <citation type="submission" date="2021-03" db="EMBL/GenBank/DDBJ databases">
        <authorList>
            <person name="Tagirdzhanova G."/>
        </authorList>
    </citation>
    <scope>NUCLEOTIDE SEQUENCE</scope>
</reference>
<sequence>MERPRNPNCTYQPPAIQTAVALTEHEAKIFDPPEEDVKPKTEHIQVVIEISQEFKEYLTKLRGDEARRALQARAHVWTRRRI</sequence>
<keyword evidence="3" id="KW-1185">Reference proteome</keyword>
<accession>A0A8H3IT33</accession>
<evidence type="ECO:0000313" key="2">
    <source>
        <dbReference type="EMBL" id="CAF9930848.1"/>
    </source>
</evidence>
<name>A0A8H3IT33_9LECA</name>
<proteinExistence type="predicted"/>
<dbReference type="EMBL" id="CAJPDR010000295">
    <property type="protein sequence ID" value="CAF9930848.1"/>
    <property type="molecule type" value="Genomic_DNA"/>
</dbReference>
<gene>
    <name evidence="2" type="ORF">ALECFALPRED_004742</name>
</gene>
<evidence type="ECO:0000313" key="3">
    <source>
        <dbReference type="Proteomes" id="UP000664203"/>
    </source>
</evidence>
<dbReference type="Proteomes" id="UP000664203">
    <property type="component" value="Unassembled WGS sequence"/>
</dbReference>
<dbReference type="AlphaFoldDB" id="A0A8H3IT33"/>
<evidence type="ECO:0000259" key="1">
    <source>
        <dbReference type="Pfam" id="PF23232"/>
    </source>
</evidence>
<feature type="domain" description="AAA+ ATPase lid" evidence="1">
    <location>
        <begin position="15"/>
        <end position="64"/>
    </location>
</feature>
<protein>
    <recommendedName>
        <fullName evidence="1">AAA+ ATPase lid domain-containing protein</fullName>
    </recommendedName>
</protein>
<dbReference type="Pfam" id="PF23232">
    <property type="entry name" value="AAA_lid_13"/>
    <property type="match status" value="1"/>
</dbReference>
<dbReference type="InterPro" id="IPR056599">
    <property type="entry name" value="AAA_lid_fung"/>
</dbReference>
<dbReference type="OrthoDB" id="10042665at2759"/>
<organism evidence="2 3">
    <name type="scientific">Alectoria fallacina</name>
    <dbReference type="NCBI Taxonomy" id="1903189"/>
    <lineage>
        <taxon>Eukaryota</taxon>
        <taxon>Fungi</taxon>
        <taxon>Dikarya</taxon>
        <taxon>Ascomycota</taxon>
        <taxon>Pezizomycotina</taxon>
        <taxon>Lecanoromycetes</taxon>
        <taxon>OSLEUM clade</taxon>
        <taxon>Lecanoromycetidae</taxon>
        <taxon>Lecanorales</taxon>
        <taxon>Lecanorineae</taxon>
        <taxon>Parmeliaceae</taxon>
        <taxon>Alectoria</taxon>
    </lineage>
</organism>